<dbReference type="EMBL" id="AFYH01042194">
    <property type="status" value="NOT_ANNOTATED_CDS"/>
    <property type="molecule type" value="Genomic_DNA"/>
</dbReference>
<dbReference type="InterPro" id="IPR001254">
    <property type="entry name" value="Trypsin_dom"/>
</dbReference>
<dbReference type="InterPro" id="IPR001314">
    <property type="entry name" value="Peptidase_S1A"/>
</dbReference>
<dbReference type="STRING" id="7897.ENSLACP00000017641"/>
<dbReference type="PROSITE" id="PS00135">
    <property type="entry name" value="TRYPSIN_SER"/>
    <property type="match status" value="1"/>
</dbReference>
<evidence type="ECO:0000256" key="4">
    <source>
        <dbReference type="ARBA" id="ARBA00023157"/>
    </source>
</evidence>
<dbReference type="InterPro" id="IPR009003">
    <property type="entry name" value="Peptidase_S1_PA"/>
</dbReference>
<keyword evidence="4 6" id="KW-1015">Disulfide bond</keyword>
<dbReference type="PROSITE" id="PS50240">
    <property type="entry name" value="TRYPSIN_DOM"/>
    <property type="match status" value="1"/>
</dbReference>
<comment type="caution">
    <text evidence="7">Lacks conserved residue(s) required for the propagation of feature annotation.</text>
</comment>
<dbReference type="eggNOG" id="KOG3627">
    <property type="taxonomic scope" value="Eukaryota"/>
</dbReference>
<dbReference type="InterPro" id="IPR002172">
    <property type="entry name" value="LDrepeatLR_classA_rpt"/>
</dbReference>
<keyword evidence="5" id="KW-0325">Glycoprotein</keyword>
<keyword evidence="1 8" id="KW-0645">Protease</keyword>
<gene>
    <name evidence="13" type="primary">TMPRSS2</name>
</gene>
<dbReference type="EMBL" id="AFYH01042195">
    <property type="status" value="NOT_ANNOTATED_CDS"/>
    <property type="molecule type" value="Genomic_DNA"/>
</dbReference>
<dbReference type="EMBL" id="AFYH01042193">
    <property type="status" value="NOT_ANNOTATED_CDS"/>
    <property type="molecule type" value="Genomic_DNA"/>
</dbReference>
<dbReference type="GO" id="GO:0016020">
    <property type="term" value="C:membrane"/>
    <property type="evidence" value="ECO:0007669"/>
    <property type="project" value="InterPro"/>
</dbReference>
<dbReference type="InterPro" id="IPR036772">
    <property type="entry name" value="SRCR-like_dom_sf"/>
</dbReference>
<keyword evidence="10" id="KW-0472">Membrane</keyword>
<keyword evidence="2 8" id="KW-0378">Hydrolase</keyword>
<evidence type="ECO:0000256" key="2">
    <source>
        <dbReference type="ARBA" id="ARBA00022801"/>
    </source>
</evidence>
<evidence type="ECO:0000256" key="1">
    <source>
        <dbReference type="ARBA" id="ARBA00022670"/>
    </source>
</evidence>
<dbReference type="Gene3D" id="4.10.400.10">
    <property type="entry name" value="Low-density Lipoprotein Receptor"/>
    <property type="match status" value="1"/>
</dbReference>
<dbReference type="PROSITE" id="PS50068">
    <property type="entry name" value="LDLRA_2"/>
    <property type="match status" value="1"/>
</dbReference>
<dbReference type="PROSITE" id="PS00134">
    <property type="entry name" value="TRYPSIN_HIS"/>
    <property type="match status" value="1"/>
</dbReference>
<dbReference type="InterPro" id="IPR023415">
    <property type="entry name" value="LDLR_class-A_CS"/>
</dbReference>
<evidence type="ECO:0000313" key="13">
    <source>
        <dbReference type="Ensembl" id="ENSLACP00000017641.1"/>
    </source>
</evidence>
<evidence type="ECO:0000256" key="9">
    <source>
        <dbReference type="SAM" id="MobiDB-lite"/>
    </source>
</evidence>
<keyword evidence="10" id="KW-0812">Transmembrane</keyword>
<dbReference type="Proteomes" id="UP000008672">
    <property type="component" value="Unassembled WGS sequence"/>
</dbReference>
<keyword evidence="14" id="KW-1185">Reference proteome</keyword>
<dbReference type="SUPFAM" id="SSF50494">
    <property type="entry name" value="Trypsin-like serine proteases"/>
    <property type="match status" value="1"/>
</dbReference>
<dbReference type="GeneTree" id="ENSGT00940000155207"/>
<evidence type="ECO:0000256" key="8">
    <source>
        <dbReference type="RuleBase" id="RU363034"/>
    </source>
</evidence>
<evidence type="ECO:0000256" key="5">
    <source>
        <dbReference type="ARBA" id="ARBA00023180"/>
    </source>
</evidence>
<dbReference type="GO" id="GO:0004252">
    <property type="term" value="F:serine-type endopeptidase activity"/>
    <property type="evidence" value="ECO:0007669"/>
    <property type="project" value="InterPro"/>
</dbReference>
<dbReference type="InterPro" id="IPR001190">
    <property type="entry name" value="SRCR"/>
</dbReference>
<dbReference type="InterPro" id="IPR033116">
    <property type="entry name" value="TRYPSIN_SER"/>
</dbReference>
<reference evidence="13" key="2">
    <citation type="submission" date="2025-08" db="UniProtKB">
        <authorList>
            <consortium name="Ensembl"/>
        </authorList>
    </citation>
    <scope>IDENTIFICATION</scope>
</reference>
<dbReference type="Ensembl" id="ENSLACT00000017771.1">
    <property type="protein sequence ID" value="ENSLACP00000017641.1"/>
    <property type="gene ID" value="ENSLACG00000015538.1"/>
</dbReference>
<organism evidence="13 14">
    <name type="scientific">Latimeria chalumnae</name>
    <name type="common">Coelacanth</name>
    <dbReference type="NCBI Taxonomy" id="7897"/>
    <lineage>
        <taxon>Eukaryota</taxon>
        <taxon>Metazoa</taxon>
        <taxon>Chordata</taxon>
        <taxon>Craniata</taxon>
        <taxon>Vertebrata</taxon>
        <taxon>Euteleostomi</taxon>
        <taxon>Coelacanthiformes</taxon>
        <taxon>Coelacanthidae</taxon>
        <taxon>Latimeria</taxon>
    </lineage>
</organism>
<feature type="region of interest" description="Disordered" evidence="9">
    <location>
        <begin position="1"/>
        <end position="22"/>
    </location>
</feature>
<evidence type="ECO:0000256" key="10">
    <source>
        <dbReference type="SAM" id="Phobius"/>
    </source>
</evidence>
<evidence type="ECO:0000256" key="6">
    <source>
        <dbReference type="PROSITE-ProRule" id="PRU00124"/>
    </source>
</evidence>
<feature type="transmembrane region" description="Helical" evidence="10">
    <location>
        <begin position="76"/>
        <end position="99"/>
    </location>
</feature>
<evidence type="ECO:0000256" key="3">
    <source>
        <dbReference type="ARBA" id="ARBA00022825"/>
    </source>
</evidence>
<feature type="compositionally biased region" description="Polar residues" evidence="9">
    <location>
        <begin position="1"/>
        <end position="14"/>
    </location>
</feature>
<dbReference type="CDD" id="cd00190">
    <property type="entry name" value="Tryp_SPc"/>
    <property type="match status" value="1"/>
</dbReference>
<dbReference type="Pfam" id="PF00057">
    <property type="entry name" value="Ldl_recept_a"/>
    <property type="match status" value="1"/>
</dbReference>
<dbReference type="SUPFAM" id="SSF56487">
    <property type="entry name" value="SRCR-like"/>
    <property type="match status" value="1"/>
</dbReference>
<reference evidence="13" key="3">
    <citation type="submission" date="2025-09" db="UniProtKB">
        <authorList>
            <consortium name="Ensembl"/>
        </authorList>
    </citation>
    <scope>IDENTIFICATION</scope>
</reference>
<dbReference type="PROSITE" id="PS50287">
    <property type="entry name" value="SRCR_2"/>
    <property type="match status" value="1"/>
</dbReference>
<name>H3B6X0_LATCH</name>
<dbReference type="Gene3D" id="2.40.10.10">
    <property type="entry name" value="Trypsin-like serine proteases"/>
    <property type="match status" value="3"/>
</dbReference>
<evidence type="ECO:0000313" key="14">
    <source>
        <dbReference type="Proteomes" id="UP000008672"/>
    </source>
</evidence>
<dbReference type="InParanoid" id="H3B6X0"/>
<dbReference type="Pfam" id="PF00089">
    <property type="entry name" value="Trypsin"/>
    <property type="match status" value="1"/>
</dbReference>
<evidence type="ECO:0000259" key="12">
    <source>
        <dbReference type="PROSITE" id="PS50287"/>
    </source>
</evidence>
<dbReference type="Pfam" id="PF15494">
    <property type="entry name" value="SRCR_2"/>
    <property type="match status" value="1"/>
</dbReference>
<dbReference type="AlphaFoldDB" id="H3B6X0"/>
<reference evidence="14" key="1">
    <citation type="submission" date="2011-08" db="EMBL/GenBank/DDBJ databases">
        <title>The draft genome of Latimeria chalumnae.</title>
        <authorList>
            <person name="Di Palma F."/>
            <person name="Alfoldi J."/>
            <person name="Johnson J."/>
            <person name="Berlin A."/>
            <person name="Gnerre S."/>
            <person name="Jaffe D."/>
            <person name="MacCallum I."/>
            <person name="Young S."/>
            <person name="Walker B.J."/>
            <person name="Lander E."/>
            <person name="Lindblad-Toh K."/>
        </authorList>
    </citation>
    <scope>NUCLEOTIDE SEQUENCE [LARGE SCALE GENOMIC DNA]</scope>
    <source>
        <strain evidence="14">Wild caught</strain>
    </source>
</reference>
<dbReference type="SMART" id="SM00192">
    <property type="entry name" value="LDLa"/>
    <property type="match status" value="1"/>
</dbReference>
<evidence type="ECO:0000256" key="7">
    <source>
        <dbReference type="PROSITE-ProRule" id="PRU00196"/>
    </source>
</evidence>
<dbReference type="PANTHER" id="PTHR24252:SF30">
    <property type="entry name" value="TRANSMEMBRANE SERINE PROTEASE 2"/>
    <property type="match status" value="1"/>
</dbReference>
<dbReference type="EMBL" id="AFYH01042192">
    <property type="status" value="NOT_ANNOTATED_CDS"/>
    <property type="molecule type" value="Genomic_DNA"/>
</dbReference>
<dbReference type="PROSITE" id="PS01209">
    <property type="entry name" value="LDLRA_1"/>
    <property type="match status" value="1"/>
</dbReference>
<dbReference type="SUPFAM" id="SSF57424">
    <property type="entry name" value="LDL receptor-like module"/>
    <property type="match status" value="1"/>
</dbReference>
<dbReference type="Gene3D" id="3.10.250.10">
    <property type="entry name" value="SRCR-like domain"/>
    <property type="match status" value="1"/>
</dbReference>
<dbReference type="FunFam" id="2.40.10.10:FF:000003">
    <property type="entry name" value="Transmembrane serine protease 3"/>
    <property type="match status" value="1"/>
</dbReference>
<dbReference type="FunCoup" id="H3B6X0">
    <property type="interactions" value="266"/>
</dbReference>
<feature type="domain" description="SRCR" evidence="12">
    <location>
        <begin position="149"/>
        <end position="236"/>
    </location>
</feature>
<protein>
    <submittedName>
        <fullName evidence="13">Transmembrane serine protease 2</fullName>
    </submittedName>
</protein>
<sequence length="487" mass="53182">YYDNRGFQTGTETNAPREPGHPNLYTERLSQTAPLPAVPQYVQNVPTYQSDPPPAVQKSSALSTVCVSMKGGSRSIVITVVVLVVLVLAGIAAALIYYFGGGGCSNNKFLCENSGQCVSASEWCDGIPQCPDGSDEKQCVRLYGPSFLLQAYSAKKQSWEPVCSDNWTNNYGQAICSQIGYESTTYYKSGTQPQSSSSSGYLKLDPSLINTEKQFYKMLSSSKSCSMGSILTLRCIDCGTRTPPSKTSRIVGGNTAQPGNWPWQVSLQVYKTHLCGGTIITPYWIVTAAHCVEDKPYSDPKQWRVYSGILKRSEMNIWKGNFVAKIIAHKGYNSKTKHKDIALMKLESPLTFSDTIRPVCLPNFGQQFLPDTTCWISGWGSTREGGSSSNDMMVASVPIISTAECNSRLVYNGMISSTMTCAGYLIGGIDSCQGDSGGPLVTQQHSSWWLVGVTSWGEGCARRNRPGVYGKVTELLDWIYLTMQVMA</sequence>
<keyword evidence="3 8" id="KW-0720">Serine protease</keyword>
<dbReference type="PRINTS" id="PR00722">
    <property type="entry name" value="CHYMOTRYPSIN"/>
</dbReference>
<dbReference type="GO" id="GO:0006508">
    <property type="term" value="P:proteolysis"/>
    <property type="evidence" value="ECO:0007669"/>
    <property type="project" value="UniProtKB-KW"/>
</dbReference>
<proteinExistence type="predicted"/>
<evidence type="ECO:0000259" key="11">
    <source>
        <dbReference type="PROSITE" id="PS50240"/>
    </source>
</evidence>
<dbReference type="InterPro" id="IPR043504">
    <property type="entry name" value="Peptidase_S1_PA_chymotrypsin"/>
</dbReference>
<feature type="domain" description="Peptidase S1" evidence="11">
    <location>
        <begin position="250"/>
        <end position="484"/>
    </location>
</feature>
<dbReference type="PANTHER" id="PTHR24252">
    <property type="entry name" value="ACROSIN-RELATED"/>
    <property type="match status" value="1"/>
</dbReference>
<feature type="disulfide bond" evidence="6">
    <location>
        <begin position="124"/>
        <end position="139"/>
    </location>
</feature>
<dbReference type="HOGENOM" id="CLU_006842_19_2_1"/>
<accession>H3B6X0</accession>
<dbReference type="InterPro" id="IPR036055">
    <property type="entry name" value="LDL_receptor-like_sf"/>
</dbReference>
<dbReference type="SMART" id="SM00020">
    <property type="entry name" value="Tryp_SPc"/>
    <property type="match status" value="1"/>
</dbReference>
<dbReference type="InterPro" id="IPR018114">
    <property type="entry name" value="TRYPSIN_HIS"/>
</dbReference>
<keyword evidence="10" id="KW-1133">Transmembrane helix</keyword>
<dbReference type="CDD" id="cd00112">
    <property type="entry name" value="LDLa"/>
    <property type="match status" value="1"/>
</dbReference>
<dbReference type="OMA" id="AQRKSWH"/>